<evidence type="ECO:0000313" key="2">
    <source>
        <dbReference type="EMBL" id="PJJ81624.1"/>
    </source>
</evidence>
<dbReference type="PANTHER" id="PTHR34818">
    <property type="entry name" value="PROTEIN BLI-3"/>
    <property type="match status" value="1"/>
</dbReference>
<gene>
    <name evidence="2" type="ORF">CLV85_0801</name>
</gene>
<proteinExistence type="predicted"/>
<dbReference type="AlphaFoldDB" id="A0A2M9D7C8"/>
<evidence type="ECO:0000259" key="1">
    <source>
        <dbReference type="Pfam" id="PF16242"/>
    </source>
</evidence>
<accession>A0A2M9D7C8</accession>
<dbReference type="OrthoDB" id="1432662at2"/>
<reference evidence="2 3" key="1">
    <citation type="submission" date="2017-11" db="EMBL/GenBank/DDBJ databases">
        <title>Genomic Encyclopedia of Archaeal and Bacterial Type Strains, Phase II (KMG-II): From Individual Species to Whole Genera.</title>
        <authorList>
            <person name="Goeker M."/>
        </authorList>
    </citation>
    <scope>NUCLEOTIDE SEQUENCE [LARGE SCALE GENOMIC DNA]</scope>
    <source>
        <strain evidence="2 3">DSM 16400</strain>
    </source>
</reference>
<name>A0A2M9D7C8_9MICO</name>
<dbReference type="EMBL" id="PGFH01000001">
    <property type="protein sequence ID" value="PJJ81624.1"/>
    <property type="molecule type" value="Genomic_DNA"/>
</dbReference>
<protein>
    <submittedName>
        <fullName evidence="2">General stress protein 26</fullName>
    </submittedName>
</protein>
<comment type="caution">
    <text evidence="2">The sequence shown here is derived from an EMBL/GenBank/DDBJ whole genome shotgun (WGS) entry which is preliminary data.</text>
</comment>
<dbReference type="Pfam" id="PF16242">
    <property type="entry name" value="Pyrid_ox_like"/>
    <property type="match status" value="1"/>
</dbReference>
<dbReference type="SUPFAM" id="SSF50475">
    <property type="entry name" value="FMN-binding split barrel"/>
    <property type="match status" value="1"/>
</dbReference>
<dbReference type="InterPro" id="IPR012349">
    <property type="entry name" value="Split_barrel_FMN-bd"/>
</dbReference>
<dbReference type="RefSeq" id="WP_100388289.1">
    <property type="nucleotide sequence ID" value="NZ_BMZU01000001.1"/>
</dbReference>
<dbReference type="Gene3D" id="2.30.110.10">
    <property type="entry name" value="Electron Transport, Fmn-binding Protein, Chain A"/>
    <property type="match status" value="1"/>
</dbReference>
<keyword evidence="3" id="KW-1185">Reference proteome</keyword>
<dbReference type="InterPro" id="IPR052917">
    <property type="entry name" value="Stress-Dev_Protein"/>
</dbReference>
<organism evidence="2 3">
    <name type="scientific">Salinibacterium amurskyense</name>
    <dbReference type="NCBI Taxonomy" id="205941"/>
    <lineage>
        <taxon>Bacteria</taxon>
        <taxon>Bacillati</taxon>
        <taxon>Actinomycetota</taxon>
        <taxon>Actinomycetes</taxon>
        <taxon>Micrococcales</taxon>
        <taxon>Microbacteriaceae</taxon>
        <taxon>Salinibacterium</taxon>
    </lineage>
</organism>
<feature type="domain" description="General stress protein FMN-binding split barrel" evidence="1">
    <location>
        <begin position="10"/>
        <end position="154"/>
    </location>
</feature>
<dbReference type="Proteomes" id="UP000231742">
    <property type="component" value="Unassembled WGS sequence"/>
</dbReference>
<evidence type="ECO:0000313" key="3">
    <source>
        <dbReference type="Proteomes" id="UP000231742"/>
    </source>
</evidence>
<dbReference type="InterPro" id="IPR038725">
    <property type="entry name" value="YdaG_split_barrel_FMN-bd"/>
</dbReference>
<dbReference type="PANTHER" id="PTHR34818:SF1">
    <property type="entry name" value="PROTEIN BLI-3"/>
    <property type="match status" value="1"/>
</dbReference>
<sequence>MSSHSHATADQLDTIRSIMKSTRIAMLTTVAASGALHSHPMTVQQAEFDGDCWFLASDTADAVQQLQAHPHVNVSYSGSSQWLSLAGTAEVVRDQAKKSELWGSFTDVWFEGGETDPSVVLIHVKGESAQYWESPGKVATLVGVVAAKVTGDQPQTGSSESVTV</sequence>